<accession>Q3JJS8</accession>
<protein>
    <submittedName>
        <fullName evidence="1">Uncharacterized protein</fullName>
    </submittedName>
</protein>
<dbReference type="AlphaFoldDB" id="Q3JJS8"/>
<gene>
    <name evidence="1" type="ordered locus">BURPS1710b_A1017</name>
</gene>
<reference evidence="1 2" key="1">
    <citation type="submission" date="2005-09" db="EMBL/GenBank/DDBJ databases">
        <authorList>
            <person name="Woods D.E."/>
            <person name="Nierman W.C."/>
        </authorList>
    </citation>
    <scope>NUCLEOTIDE SEQUENCE [LARGE SCALE GENOMIC DNA]</scope>
    <source>
        <strain evidence="1 2">1710b</strain>
    </source>
</reference>
<dbReference type="Proteomes" id="UP000002700">
    <property type="component" value="Chromosome II"/>
</dbReference>
<organism evidence="1 2">
    <name type="scientific">Burkholderia pseudomallei (strain 1710b)</name>
    <dbReference type="NCBI Taxonomy" id="320372"/>
    <lineage>
        <taxon>Bacteria</taxon>
        <taxon>Pseudomonadati</taxon>
        <taxon>Pseudomonadota</taxon>
        <taxon>Betaproteobacteria</taxon>
        <taxon>Burkholderiales</taxon>
        <taxon>Burkholderiaceae</taxon>
        <taxon>Burkholderia</taxon>
        <taxon>pseudomallei group</taxon>
    </lineage>
</organism>
<name>Q3JJS8_BURP1</name>
<dbReference type="HOGENOM" id="CLU_668469_0_0_4"/>
<dbReference type="EnsemblBacteria" id="ABA51266">
    <property type="protein sequence ID" value="ABA51266"/>
    <property type="gene ID" value="BURPS1710b_A1017"/>
</dbReference>
<sequence>MYRYFDASTFQCAAAPPATGPPPFPATDAARPHLAACPRQPPRRRARAPALAHRQHRRPGQTSGAQIVERLVRLRERIRRCLHVERHVVRNPHEFGRVVARQVRDRYDPPLAPQQIVRKRRNVRHVNPTAHDGAALHDRRERGRHERADRCEDQRRIERLGRGFVAAARPRGAEPAREPLRGGVARARERINGAPLKTRDLRDEVRGRAESVQADAPRGTGHLQRPVADETRAQQRRRMNIVVAARHVHAKARVGDRALRIAAVDRVAGEAGRIAQVLAAARAVRAMAARAPEPRHADTLADRETLRERAERGHRADDLVPRNHRPLRIAQIAVDDVQIGPAHAARVHVDQQLPRRRHGVRQLGFAQPRRAAVEYHRAHQRAPGRRACASSAARACDTIRSRTRLIAITRR</sequence>
<evidence type="ECO:0000313" key="2">
    <source>
        <dbReference type="Proteomes" id="UP000002700"/>
    </source>
</evidence>
<proteinExistence type="predicted"/>
<dbReference type="AntiFam" id="ANF00156">
    <property type="entry name" value="Shadow ORF (opposite yahK)"/>
</dbReference>
<dbReference type="EMBL" id="CP000125">
    <property type="protein sequence ID" value="ABA51266.1"/>
    <property type="molecule type" value="Genomic_DNA"/>
</dbReference>
<evidence type="ECO:0000313" key="1">
    <source>
        <dbReference type="EMBL" id="ABA51266.1"/>
    </source>
</evidence>
<dbReference type="KEGG" id="bpm:BURPS1710b_A1017"/>